<dbReference type="SUPFAM" id="SSF47336">
    <property type="entry name" value="ACP-like"/>
    <property type="match status" value="2"/>
</dbReference>
<accession>A0ABT7EH72</accession>
<dbReference type="CDD" id="cd12117">
    <property type="entry name" value="A_NRPS_Srf_like"/>
    <property type="match status" value="1"/>
</dbReference>
<dbReference type="InterPro" id="IPR006162">
    <property type="entry name" value="Ppantetheine_attach_site"/>
</dbReference>
<dbReference type="SUPFAM" id="SSF53474">
    <property type="entry name" value="alpha/beta-Hydrolases"/>
    <property type="match status" value="1"/>
</dbReference>
<dbReference type="Pfam" id="PF18563">
    <property type="entry name" value="TubC_N"/>
    <property type="match status" value="1"/>
</dbReference>
<feature type="domain" description="Carrier" evidence="4">
    <location>
        <begin position="1066"/>
        <end position="1143"/>
    </location>
</feature>
<dbReference type="Gene3D" id="3.30.300.30">
    <property type="match status" value="2"/>
</dbReference>
<dbReference type="EMBL" id="JASJUT010000002">
    <property type="protein sequence ID" value="MDK2594369.1"/>
    <property type="molecule type" value="Genomic_DNA"/>
</dbReference>
<evidence type="ECO:0000259" key="4">
    <source>
        <dbReference type="PROSITE" id="PS50075"/>
    </source>
</evidence>
<dbReference type="SMART" id="SM00823">
    <property type="entry name" value="PKS_PP"/>
    <property type="match status" value="2"/>
</dbReference>
<dbReference type="RefSeq" id="WP_284136521.1">
    <property type="nucleotide sequence ID" value="NZ_JASJUT010000002.1"/>
</dbReference>
<evidence type="ECO:0000313" key="6">
    <source>
        <dbReference type="Proteomes" id="UP001231915"/>
    </source>
</evidence>
<dbReference type="Gene3D" id="1.10.10.1830">
    <property type="entry name" value="Non-ribosomal peptide synthase, adenylation domain"/>
    <property type="match status" value="1"/>
</dbReference>
<evidence type="ECO:0000256" key="2">
    <source>
        <dbReference type="ARBA" id="ARBA00022450"/>
    </source>
</evidence>
<dbReference type="Gene3D" id="3.40.50.1820">
    <property type="entry name" value="alpha/beta hydrolase"/>
    <property type="match status" value="1"/>
</dbReference>
<dbReference type="Gene3D" id="3.30.559.30">
    <property type="entry name" value="Nonribosomal peptide synthetase, condensation domain"/>
    <property type="match status" value="2"/>
</dbReference>
<dbReference type="InterPro" id="IPR020845">
    <property type="entry name" value="AMP-binding_CS"/>
</dbReference>
<dbReference type="InterPro" id="IPR001242">
    <property type="entry name" value="Condensation_dom"/>
</dbReference>
<dbReference type="SUPFAM" id="SSF52777">
    <property type="entry name" value="CoA-dependent acyltransferases"/>
    <property type="match status" value="4"/>
</dbReference>
<reference evidence="5 6" key="1">
    <citation type="submission" date="2023-05" db="EMBL/GenBank/DDBJ databases">
        <title>Pseudoalteromonas ardens sp. nov., Pseudoalteromonas obscura sp. nov., and Pseudoalteromonas umbrosa sp. nov., isolated from the coral Montipora capitata.</title>
        <authorList>
            <person name="Thomas E.M."/>
            <person name="Smith E.M."/>
            <person name="Papke E."/>
            <person name="Shlafstein M.D."/>
            <person name="Oline D.K."/>
            <person name="Videau P."/>
            <person name="Saw J.H."/>
            <person name="Strangman W.K."/>
            <person name="Ushijima B."/>
        </authorList>
    </citation>
    <scope>NUCLEOTIDE SEQUENCE [LARGE SCALE GENOMIC DNA]</scope>
    <source>
        <strain evidence="5 6">P94</strain>
    </source>
</reference>
<dbReference type="Gene3D" id="2.30.38.10">
    <property type="entry name" value="Luciferase, Domain 3"/>
    <property type="match status" value="2"/>
</dbReference>
<comment type="cofactor">
    <cofactor evidence="1">
        <name>pantetheine 4'-phosphate</name>
        <dbReference type="ChEBI" id="CHEBI:47942"/>
    </cofactor>
</comment>
<comment type="caution">
    <text evidence="5">The sequence shown here is derived from an EMBL/GenBank/DDBJ whole genome shotgun (WGS) entry which is preliminary data.</text>
</comment>
<organism evidence="5 6">
    <name type="scientific">Pseudoalteromonas obscura</name>
    <dbReference type="NCBI Taxonomy" id="3048491"/>
    <lineage>
        <taxon>Bacteria</taxon>
        <taxon>Pseudomonadati</taxon>
        <taxon>Pseudomonadota</taxon>
        <taxon>Gammaproteobacteria</taxon>
        <taxon>Alteromonadales</taxon>
        <taxon>Pseudoalteromonadaceae</taxon>
        <taxon>Pseudoalteromonas</taxon>
    </lineage>
</organism>
<dbReference type="Pfam" id="PF00668">
    <property type="entry name" value="Condensation"/>
    <property type="match status" value="2"/>
</dbReference>
<dbReference type="PROSITE" id="PS50075">
    <property type="entry name" value="CARRIER"/>
    <property type="match status" value="2"/>
</dbReference>
<dbReference type="SUPFAM" id="SSF56801">
    <property type="entry name" value="Acetyl-CoA synthetase-like"/>
    <property type="match status" value="2"/>
</dbReference>
<dbReference type="InterPro" id="IPR020806">
    <property type="entry name" value="PKS_PP-bd"/>
</dbReference>
<dbReference type="Gene3D" id="1.10.1200.10">
    <property type="entry name" value="ACP-like"/>
    <property type="match status" value="1"/>
</dbReference>
<dbReference type="NCBIfam" id="TIGR01733">
    <property type="entry name" value="AA-adenyl-dom"/>
    <property type="match status" value="2"/>
</dbReference>
<keyword evidence="2" id="KW-0596">Phosphopantetheine</keyword>
<name>A0ABT7EH72_9GAMM</name>
<dbReference type="Pfam" id="PF00550">
    <property type="entry name" value="PP-binding"/>
    <property type="match status" value="2"/>
</dbReference>
<dbReference type="PANTHER" id="PTHR45527:SF1">
    <property type="entry name" value="FATTY ACID SYNTHASE"/>
    <property type="match status" value="1"/>
</dbReference>
<dbReference type="InterPro" id="IPR000873">
    <property type="entry name" value="AMP-dep_synth/lig_dom"/>
</dbReference>
<gene>
    <name evidence="5" type="ORF">QNM18_04725</name>
</gene>
<proteinExistence type="predicted"/>
<evidence type="ECO:0000256" key="3">
    <source>
        <dbReference type="ARBA" id="ARBA00022553"/>
    </source>
</evidence>
<dbReference type="InterPro" id="IPR041464">
    <property type="entry name" value="TubC_N"/>
</dbReference>
<dbReference type="Proteomes" id="UP001231915">
    <property type="component" value="Unassembled WGS sequence"/>
</dbReference>
<keyword evidence="3" id="KW-0597">Phosphoprotein</keyword>
<dbReference type="Gene3D" id="3.30.559.10">
    <property type="entry name" value="Chloramphenicol acetyltransferase-like domain"/>
    <property type="match status" value="2"/>
</dbReference>
<dbReference type="InterPro" id="IPR009081">
    <property type="entry name" value="PP-bd_ACP"/>
</dbReference>
<evidence type="ECO:0000313" key="5">
    <source>
        <dbReference type="EMBL" id="MDK2594369.1"/>
    </source>
</evidence>
<dbReference type="PANTHER" id="PTHR45527">
    <property type="entry name" value="NONRIBOSOMAL PEPTIDE SYNTHETASE"/>
    <property type="match status" value="1"/>
</dbReference>
<protein>
    <submittedName>
        <fullName evidence="5">Amino acid adenylation domain-containing protein</fullName>
    </submittedName>
</protein>
<feature type="domain" description="Carrier" evidence="4">
    <location>
        <begin position="2158"/>
        <end position="2235"/>
    </location>
</feature>
<dbReference type="Pfam" id="PF13193">
    <property type="entry name" value="AMP-binding_C"/>
    <property type="match status" value="2"/>
</dbReference>
<dbReference type="InterPro" id="IPR010071">
    <property type="entry name" value="AA_adenyl_dom"/>
</dbReference>
<dbReference type="Pfam" id="PF00501">
    <property type="entry name" value="AMP-binding"/>
    <property type="match status" value="2"/>
</dbReference>
<dbReference type="InterPro" id="IPR044894">
    <property type="entry name" value="TubC_N_sf"/>
</dbReference>
<dbReference type="NCBIfam" id="NF003417">
    <property type="entry name" value="PRK04813.1"/>
    <property type="match status" value="2"/>
</dbReference>
<dbReference type="CDD" id="cd05930">
    <property type="entry name" value="A_NRPS"/>
    <property type="match status" value="1"/>
</dbReference>
<keyword evidence="6" id="KW-1185">Reference proteome</keyword>
<dbReference type="InterPro" id="IPR045851">
    <property type="entry name" value="AMP-bd_C_sf"/>
</dbReference>
<dbReference type="InterPro" id="IPR036736">
    <property type="entry name" value="ACP-like_sf"/>
</dbReference>
<dbReference type="InterPro" id="IPR023213">
    <property type="entry name" value="CAT-like_dom_sf"/>
</dbReference>
<dbReference type="InterPro" id="IPR025110">
    <property type="entry name" value="AMP-bd_C"/>
</dbReference>
<dbReference type="Gene3D" id="3.40.50.980">
    <property type="match status" value="4"/>
</dbReference>
<sequence>MSNSKKNIPALLQKLASLDITLYLDEETKLRAKAPKGAITPELSKTIKENKVDLTAYLQKLAAMTASQDAQEQIEAVKDKGNKLPLSFAQQRLWFIDQLKQGSPEYNMPIAFEISGVLDLALVKRAFSCIVSRHEILRTNYINDNGTAYQQVKPLSEFNFAIDETTLSSAQTDTDLADIVQRNMYTPFDLSKDLMLRVSYIHTSQASGILILNMHHISSDGWSIEVLIKEFFALYDAFKTGLSNPLPPLDIQYSDYAVWQHEHAPSLDQQFKYWQQQLSDIPLIHGLHREPVTVEDNARQAQTVSGSLHADCASKLLKLAKDLNVTPFMLMHGIFSIAMSKHSNSDDIVVGTPIANRSQAQLQPLIGFFVNTLILRVDTSINMLGDYFAALRKVHLSAQQYQEMPYDQLVDRLKVPRDGGYNPLFQIMFTSNTEYGLNDQQTLNHSALADVDATVFESEGTPAQFELHISLNISDNGVDISWQYDPSIYKQSYIEKLHTHLQVLLESFSNITHPATTKISDLALLPQSEQALLINALNVREIEYTQSHSVCTLLDQQANLNPNRVAVVFEAHSITYKALNDKATGLAKLLIKNHKLEDNSPIGLFAERSIEMVIGMLAILKAGCSYVPMEINSPATRLAHILQDASPQLILKHTKNDLDIANWHGAICNLSEAISSLDNTEIDQDNELLSPIAPDAQTPAYIIYTSGSTGKPKGVEVPHLGIIRLITNPNFMQLDSSTVMIHTANIAFDAATLEVWGPLLNGGKVILYPDNILTPQQLNATIDKHQVNSMFLTTAFFKEWLLLDDRLDSLQQLIVGGEALDLATVKLAQKKLAHLQLTNAYGPTENTTFTTSHKFEFPLRSKVIPIGKRLHCDEIYILDKYNNLTPHGAIGELCVGGDGLATGYINKPELTAQKFIVNPFISSRTSSASDRLYKTGDLVRYLPDHTLEYVGRTDDQVKIRGFRIELGEIESKLVEHHKVTSALVITFNSGKTVKLAAYMQLCDTVQSECSDTELADIKKGLVDKLPSYMVPSTFIVVDNWPMTANGKIDKRALPAPDTHTPAATIPARTATEKGIAKIWAELLGVDATTIGIDANFFELGGHSLLCIRLVAEISQAFGIDISVEQVFNAQNLEHLALQIDASNAEASNTVPLVPREHSSELLPVSYAQQRMWFMDKLQSGSAEYNMPVAFNIEGGVDLGALQHAFSEIVRRHEIIRTTYHEQDGEIKQKVRPAEQVDFKIEVTDLTTSSTALQTQKLNEKLDAEFSRPFDLASDLMLRAHIVKLTESKSILIYNMHHIASDGWSMEVITREFTALYSAYKQAQPSPLEDLSIQYADFALWQRAHLDDSRLKQQLHYWLDNLQDAPATHALPLCQPRSQNQTNPAAVVELALGEKPSAQLLAIAKDAKLTPFMLMHGLLSLIITKHSNSHDIIVGTPTANRLKAELAPLVGLFVNTLVLRVNTEQANWQDFFNHLREVHLNSQKHQDIPFEQLVEHLSESRSTQVTPIFQIMVTINSEFGQMNNALQPTEEHGDTHFELLTAQQGLAKFDLEVDFAICETGIKVHWQYNSSLFTQQRVQKMSDHLCTLMENLSESFADIKGAPPLTLPAYSNEEKNQLLHLSYGIGRSFNDSQCIHELIEKMAHEKPDKVALVSSDTELTYAQINAQANQLARYIRDKFDVSAETLVGLCADRSIEMVIGVIAILKTGGGFVPIDPAYPLSRIEYMLDDALLKLVLTQGSGNKTLEQNPVDKIDLDHLINQTGVLSRYATENIAKDQLALCASSTAYIIYTSGSTGQPKGVMVAHSALLNYQEHIKTVYQVSDNDVVLQFSNISFDIFIEELCASLCIGAQLVLRNEQSAYSFDHFIQFCNQHSITIASLPTAFWAQTTSDELAVPVHSLQKVIVGGEALTATTVKNHYQKLGNNTALINTYGPTEATVTASSYVTSPKDAQALNIPIGKANPNYQLLVLDPYLLPTPIGSIGELYIGGPGLAKGYWQRLDLTKEKFVPNPYHDPQNKQSSELLYRTGDLGYFLEDGTVHFVGRQDSQVKIRGFRVELGEIESQIAQVPVIDSALVTITELNHNQYLVAYVKAESQLVTTNSSELEQTIQQSLKAALPDYMLPHKVVIVSEWPLTANGKIDKNALPTITFETSAEQCEAPSTEAEITLTKIWAEVLDTHIDALSIGSSFFAIGGHSLLAVKLISKIHTVLQKPVSLSQVFEFNTIKTQAELIDSLCSTHLLDQPLLQLTDKEGSPTMGCYFIPGVASTDKDFIDIMQHMKDFEGEIGVFRHKGLISGEKPFTSITENVEAFANAIAERDLNKVKLVGHSYGGVLALELAARLIDSGYQVELIMLDTYIHPARFVDAATLNENIDSIEVAEHLKSLYNLQSRLHIEYQPNWELGRTQLILATQSPADQNKYIAYLDRHASNIATTKLQGDHFSILRGDNAKWIAKVLLNNNAT</sequence>
<dbReference type="PROSITE" id="PS00455">
    <property type="entry name" value="AMP_BINDING"/>
    <property type="match status" value="2"/>
</dbReference>
<dbReference type="InterPro" id="IPR029058">
    <property type="entry name" value="AB_hydrolase_fold"/>
</dbReference>
<dbReference type="PROSITE" id="PS00012">
    <property type="entry name" value="PHOSPHOPANTETHEINE"/>
    <property type="match status" value="2"/>
</dbReference>
<dbReference type="CDD" id="cd19531">
    <property type="entry name" value="LCL_NRPS-like"/>
    <property type="match status" value="2"/>
</dbReference>
<evidence type="ECO:0000256" key="1">
    <source>
        <dbReference type="ARBA" id="ARBA00001957"/>
    </source>
</evidence>